<dbReference type="EMBL" id="BJXA01000073">
    <property type="protein sequence ID" value="GEM42633.1"/>
    <property type="molecule type" value="Genomic_DNA"/>
</dbReference>
<comment type="similarity">
    <text evidence="1">Belongs to the protein-tyrosine phosphatase family.</text>
</comment>
<sequence length="254" mass="27415">MDSDLTSRRWVKFAEIDNARDLGGLPVQGGGATRFGVVYRSSTPQQLSESDLAHLLGPVGLQTLVDLRTPLEVTQEGYGRLAESAVRLVNLPVCKVASTAAPSESVPDAQRFDLRQLYHELLSGSADSVVSAARLIGDARRHSVVFHCAAGKDRTGILAAVLLDAVGVQAEAIVADYALTAERIVRIRARLDALHSYRGLPPVRTGILGVDPAPMRRFLRDLHTDHGGAARWLRANGLTDLELAALRRAMVEQS</sequence>
<dbReference type="GO" id="GO:0004721">
    <property type="term" value="F:phosphoprotein phosphatase activity"/>
    <property type="evidence" value="ECO:0007669"/>
    <property type="project" value="InterPro"/>
</dbReference>
<name>A0A511MPV6_9NOCA</name>
<dbReference type="PANTHER" id="PTHR31126">
    <property type="entry name" value="TYROSINE-PROTEIN PHOSPHATASE"/>
    <property type="match status" value="1"/>
</dbReference>
<dbReference type="Gene3D" id="3.90.190.10">
    <property type="entry name" value="Protein tyrosine phosphatase superfamily"/>
    <property type="match status" value="1"/>
</dbReference>
<dbReference type="AlphaFoldDB" id="A0A511MPV6"/>
<comment type="caution">
    <text evidence="3">The sequence shown here is derived from an EMBL/GenBank/DDBJ whole genome shotgun (WGS) entry which is preliminary data.</text>
</comment>
<keyword evidence="4" id="KW-1185">Reference proteome</keyword>
<dbReference type="PROSITE" id="PS50056">
    <property type="entry name" value="TYR_PHOSPHATASE_2"/>
    <property type="match status" value="1"/>
</dbReference>
<dbReference type="InterPro" id="IPR016130">
    <property type="entry name" value="Tyr_Pase_AS"/>
</dbReference>
<organism evidence="3 4">
    <name type="scientific">Nocardia ninae NBRC 108245</name>
    <dbReference type="NCBI Taxonomy" id="1210091"/>
    <lineage>
        <taxon>Bacteria</taxon>
        <taxon>Bacillati</taxon>
        <taxon>Actinomycetota</taxon>
        <taxon>Actinomycetes</taxon>
        <taxon>Mycobacteriales</taxon>
        <taxon>Nocardiaceae</taxon>
        <taxon>Nocardia</taxon>
    </lineage>
</organism>
<dbReference type="OrthoDB" id="1188001at2"/>
<feature type="domain" description="Tyrosine specific protein phosphatases" evidence="2">
    <location>
        <begin position="127"/>
        <end position="186"/>
    </location>
</feature>
<dbReference type="InterPro" id="IPR000387">
    <property type="entry name" value="Tyr_Pase_dom"/>
</dbReference>
<gene>
    <name evidence="3" type="ORF">NN4_71520</name>
</gene>
<dbReference type="Proteomes" id="UP000321424">
    <property type="component" value="Unassembled WGS sequence"/>
</dbReference>
<protein>
    <submittedName>
        <fullName evidence="3">Protein-tyrosine-phosphatase</fullName>
    </submittedName>
</protein>
<dbReference type="InterPro" id="IPR029021">
    <property type="entry name" value="Prot-tyrosine_phosphatase-like"/>
</dbReference>
<dbReference type="SUPFAM" id="SSF52799">
    <property type="entry name" value="(Phosphotyrosine protein) phosphatases II"/>
    <property type="match status" value="1"/>
</dbReference>
<dbReference type="RefSeq" id="WP_147140360.1">
    <property type="nucleotide sequence ID" value="NZ_BJXA01000073.1"/>
</dbReference>
<dbReference type="PROSITE" id="PS00383">
    <property type="entry name" value="TYR_PHOSPHATASE_1"/>
    <property type="match status" value="1"/>
</dbReference>
<evidence type="ECO:0000256" key="1">
    <source>
        <dbReference type="ARBA" id="ARBA00009580"/>
    </source>
</evidence>
<evidence type="ECO:0000313" key="3">
    <source>
        <dbReference type="EMBL" id="GEM42633.1"/>
    </source>
</evidence>
<evidence type="ECO:0000259" key="2">
    <source>
        <dbReference type="PROSITE" id="PS50056"/>
    </source>
</evidence>
<dbReference type="InterPro" id="IPR026893">
    <property type="entry name" value="Tyr/Ser_Pase_IphP-type"/>
</dbReference>
<accession>A0A511MPV6</accession>
<dbReference type="Pfam" id="PF13350">
    <property type="entry name" value="Y_phosphatase3"/>
    <property type="match status" value="1"/>
</dbReference>
<proteinExistence type="inferred from homology"/>
<evidence type="ECO:0000313" key="4">
    <source>
        <dbReference type="Proteomes" id="UP000321424"/>
    </source>
</evidence>
<dbReference type="PANTHER" id="PTHR31126:SF1">
    <property type="entry name" value="TYROSINE SPECIFIC PROTEIN PHOSPHATASES DOMAIN-CONTAINING PROTEIN"/>
    <property type="match status" value="1"/>
</dbReference>
<reference evidence="3 4" key="1">
    <citation type="submission" date="2019-07" db="EMBL/GenBank/DDBJ databases">
        <title>Whole genome shotgun sequence of Nocardia ninae NBRC 108245.</title>
        <authorList>
            <person name="Hosoyama A."/>
            <person name="Uohara A."/>
            <person name="Ohji S."/>
            <person name="Ichikawa N."/>
        </authorList>
    </citation>
    <scope>NUCLEOTIDE SEQUENCE [LARGE SCALE GENOMIC DNA]</scope>
    <source>
        <strain evidence="3 4">NBRC 108245</strain>
    </source>
</reference>